<evidence type="ECO:0000256" key="7">
    <source>
        <dbReference type="SAM" id="Phobius"/>
    </source>
</evidence>
<protein>
    <submittedName>
        <fullName evidence="8">YihY/virulence factor BrkB family protein</fullName>
    </submittedName>
</protein>
<evidence type="ECO:0000256" key="1">
    <source>
        <dbReference type="ARBA" id="ARBA00004651"/>
    </source>
</evidence>
<dbReference type="PANTHER" id="PTHR30213:SF1">
    <property type="entry name" value="INNER MEMBRANE PROTEIN YHJD"/>
    <property type="match status" value="1"/>
</dbReference>
<dbReference type="RefSeq" id="WP_143720322.1">
    <property type="nucleotide sequence ID" value="NZ_VKDB01000006.1"/>
</dbReference>
<comment type="caution">
    <text evidence="8">The sequence shown here is derived from an EMBL/GenBank/DDBJ whole genome shotgun (WGS) entry which is preliminary data.</text>
</comment>
<feature type="transmembrane region" description="Helical" evidence="7">
    <location>
        <begin position="193"/>
        <end position="214"/>
    </location>
</feature>
<evidence type="ECO:0000256" key="5">
    <source>
        <dbReference type="ARBA" id="ARBA00023136"/>
    </source>
</evidence>
<evidence type="ECO:0000256" key="4">
    <source>
        <dbReference type="ARBA" id="ARBA00022989"/>
    </source>
</evidence>
<dbReference type="AlphaFoldDB" id="A0A553V0V0"/>
<feature type="transmembrane region" description="Helical" evidence="7">
    <location>
        <begin position="109"/>
        <end position="133"/>
    </location>
</feature>
<accession>A0A553V0V0</accession>
<evidence type="ECO:0000256" key="2">
    <source>
        <dbReference type="ARBA" id="ARBA00022475"/>
    </source>
</evidence>
<evidence type="ECO:0000256" key="6">
    <source>
        <dbReference type="SAM" id="MobiDB-lite"/>
    </source>
</evidence>
<feature type="compositionally biased region" description="Pro residues" evidence="6">
    <location>
        <begin position="329"/>
        <end position="338"/>
    </location>
</feature>
<proteinExistence type="predicted"/>
<evidence type="ECO:0000313" key="8">
    <source>
        <dbReference type="EMBL" id="TSA86090.1"/>
    </source>
</evidence>
<dbReference type="GO" id="GO:0005886">
    <property type="term" value="C:plasma membrane"/>
    <property type="evidence" value="ECO:0007669"/>
    <property type="project" value="UniProtKB-SubCell"/>
</dbReference>
<feature type="transmembrane region" description="Helical" evidence="7">
    <location>
        <begin position="31"/>
        <end position="54"/>
    </location>
</feature>
<keyword evidence="3 7" id="KW-0812">Transmembrane</keyword>
<organism evidence="8 9">
    <name type="scientific">Deinococcus detaillensis</name>
    <dbReference type="NCBI Taxonomy" id="2592048"/>
    <lineage>
        <taxon>Bacteria</taxon>
        <taxon>Thermotogati</taxon>
        <taxon>Deinococcota</taxon>
        <taxon>Deinococci</taxon>
        <taxon>Deinococcales</taxon>
        <taxon>Deinococcaceae</taxon>
        <taxon>Deinococcus</taxon>
    </lineage>
</organism>
<comment type="subcellular location">
    <subcellularLocation>
        <location evidence="1">Cell membrane</location>
        <topology evidence="1">Multi-pass membrane protein</topology>
    </subcellularLocation>
</comment>
<feature type="transmembrane region" description="Helical" evidence="7">
    <location>
        <begin position="257"/>
        <end position="282"/>
    </location>
</feature>
<dbReference type="InterPro" id="IPR017039">
    <property type="entry name" value="Virul_fac_BrkB"/>
</dbReference>
<keyword evidence="9" id="KW-1185">Reference proteome</keyword>
<dbReference type="EMBL" id="VKDB01000006">
    <property type="protein sequence ID" value="TSA86090.1"/>
    <property type="molecule type" value="Genomic_DNA"/>
</dbReference>
<keyword evidence="2" id="KW-1003">Cell membrane</keyword>
<evidence type="ECO:0000256" key="3">
    <source>
        <dbReference type="ARBA" id="ARBA00022692"/>
    </source>
</evidence>
<keyword evidence="4 7" id="KW-1133">Transmembrane helix</keyword>
<feature type="transmembrane region" description="Helical" evidence="7">
    <location>
        <begin position="153"/>
        <end position="172"/>
    </location>
</feature>
<gene>
    <name evidence="8" type="ORF">FNU79_07830</name>
</gene>
<keyword evidence="5 7" id="KW-0472">Membrane</keyword>
<feature type="region of interest" description="Disordered" evidence="6">
    <location>
        <begin position="319"/>
        <end position="338"/>
    </location>
</feature>
<evidence type="ECO:0000313" key="9">
    <source>
        <dbReference type="Proteomes" id="UP000316092"/>
    </source>
</evidence>
<sequence>MNLKLKTLFELLKDAVSAFNQDNAPRLAAALAYYAISSIGPILFLIVTVAGIVFQGQDRAAITQQLTDVVQNALGSSGDPETSKNISQFVGSFVKNISDQFDNPSANTLAIFTGLATLFLTSTGLFLQLQGALNALWDVKPAPGLLGMIRTRLIGFLMVLVFGALVVVFIAGNTYLTALTKQIGDTVGQGANFARLGTGLLAMVFFTPVFAATFKWLPAVNLKWRQVWTGGAITAVLFVLSQAAIGVYFARATPGSVYGAASTLFVVLLWIYFSSMVIFFGAEVTWVYSQRPGEKEQLAGVQGRASTAKAAALGLHERRPVHPPHHAPRPPLPLRPPPLGRAAGSAALSVLALPSVLVLGLLRLTGLLGPGREPVKTLSTRQKARAQQVWNQNGLEKNPPAADEPTSPKR</sequence>
<dbReference type="Proteomes" id="UP000316092">
    <property type="component" value="Unassembled WGS sequence"/>
</dbReference>
<dbReference type="OrthoDB" id="9797028at2"/>
<feature type="region of interest" description="Disordered" evidence="6">
    <location>
        <begin position="372"/>
        <end position="410"/>
    </location>
</feature>
<dbReference type="Pfam" id="PF03631">
    <property type="entry name" value="Virul_fac_BrkB"/>
    <property type="match status" value="1"/>
</dbReference>
<reference evidence="8 9" key="1">
    <citation type="submission" date="2019-07" db="EMBL/GenBank/DDBJ databases">
        <title>Deinococcus detaillus sp. nov., isolated from humus soil in Antarctica.</title>
        <authorList>
            <person name="Zhang K."/>
        </authorList>
    </citation>
    <scope>NUCLEOTIDE SEQUENCE [LARGE SCALE GENOMIC DNA]</scope>
    <source>
        <strain evidence="8 9">H1</strain>
    </source>
</reference>
<feature type="transmembrane region" description="Helical" evidence="7">
    <location>
        <begin position="342"/>
        <end position="362"/>
    </location>
</feature>
<name>A0A553V0V0_9DEIO</name>
<dbReference type="PANTHER" id="PTHR30213">
    <property type="entry name" value="INNER MEMBRANE PROTEIN YHJD"/>
    <property type="match status" value="1"/>
</dbReference>
<feature type="transmembrane region" description="Helical" evidence="7">
    <location>
        <begin position="226"/>
        <end position="250"/>
    </location>
</feature>